<comment type="caution">
    <text evidence="1">The sequence shown here is derived from an EMBL/GenBank/DDBJ whole genome shotgun (WGS) entry which is preliminary data.</text>
</comment>
<dbReference type="InterPro" id="IPR029058">
    <property type="entry name" value="AB_hydrolase_fold"/>
</dbReference>
<evidence type="ECO:0000313" key="1">
    <source>
        <dbReference type="EMBL" id="MBB2181046.1"/>
    </source>
</evidence>
<gene>
    <name evidence="1" type="ORF">HLH29_18125</name>
</gene>
<organism evidence="1 2">
    <name type="scientific">Gluconacetobacter tumulicola</name>
    <dbReference type="NCBI Taxonomy" id="1017177"/>
    <lineage>
        <taxon>Bacteria</taxon>
        <taxon>Pseudomonadati</taxon>
        <taxon>Pseudomonadota</taxon>
        <taxon>Alphaproteobacteria</taxon>
        <taxon>Acetobacterales</taxon>
        <taxon>Acetobacteraceae</taxon>
        <taxon>Gluconacetobacter</taxon>
    </lineage>
</organism>
<sequence length="416" mass="49396">MKVDKFKENDFVSVNYSIIEEKNDMIVVTISGVGHEDQSETYILLEDSMNFSNLIGITNKKRDFFLNECTEELFQYIETYVGKFERKILISHSMGGYLGFLLNERCAFDFCFICSPYLSLDCNELSLKSEEIEALDKKLNYFRIEDKKRSLVKLSSINHINEDSFFIVFDPYQKEDEKLFSLVSKKFPGMFLLLLPDIGHLSLYVIERSRTLSEYMIKNIGKNIDKNYIYDLALEILTWYSKKISDKKSNYFVLNQIYYIKQQKDKICYFEFLLKGEYIPHVSEYRFVLNKYGYILCFNLSEAGYCWYETPFLDGESLPVLFKKEGIDVEYPFAYYNEKYTKIDNKELVETLSSFPSENRMFVDFSERSVDFLYEKLNYHDGLNILAVLNYNDQKYNPREKGFFHTLKKSIGRFYK</sequence>
<dbReference type="EMBL" id="JABEQL010000040">
    <property type="protein sequence ID" value="MBB2181046.1"/>
    <property type="molecule type" value="Genomic_DNA"/>
</dbReference>
<proteinExistence type="predicted"/>
<dbReference type="Gene3D" id="3.40.50.1820">
    <property type="entry name" value="alpha/beta hydrolase"/>
    <property type="match status" value="1"/>
</dbReference>
<dbReference type="AlphaFoldDB" id="A0A7W4P837"/>
<evidence type="ECO:0000313" key="2">
    <source>
        <dbReference type="Proteomes" id="UP000525623"/>
    </source>
</evidence>
<reference evidence="1 2" key="1">
    <citation type="submission" date="2020-04" db="EMBL/GenBank/DDBJ databases">
        <title>Description of novel Gluconacetobacter.</title>
        <authorList>
            <person name="Sombolestani A."/>
        </authorList>
    </citation>
    <scope>NUCLEOTIDE SEQUENCE [LARGE SCALE GENOMIC DNA]</scope>
    <source>
        <strain evidence="1 2">LMG 27725</strain>
    </source>
</reference>
<dbReference type="RefSeq" id="WP_182968775.1">
    <property type="nucleotide sequence ID" value="NZ_BAABGC010000054.1"/>
</dbReference>
<name>A0A7W4P837_9PROT</name>
<dbReference type="SUPFAM" id="SSF53474">
    <property type="entry name" value="alpha/beta-Hydrolases"/>
    <property type="match status" value="1"/>
</dbReference>
<protein>
    <recommendedName>
        <fullName evidence="3">Alpha/beta hydrolase</fullName>
    </recommendedName>
</protein>
<accession>A0A7W4P837</accession>
<dbReference type="Proteomes" id="UP000525623">
    <property type="component" value="Unassembled WGS sequence"/>
</dbReference>
<evidence type="ECO:0008006" key="3">
    <source>
        <dbReference type="Google" id="ProtNLM"/>
    </source>
</evidence>
<keyword evidence="2" id="KW-1185">Reference proteome</keyword>